<dbReference type="Proteomes" id="UP001497392">
    <property type="component" value="Unassembled WGS sequence"/>
</dbReference>
<proteinExistence type="predicted"/>
<evidence type="ECO:0000256" key="1">
    <source>
        <dbReference type="SAM" id="MobiDB-lite"/>
    </source>
</evidence>
<keyword evidence="3" id="KW-1185">Reference proteome</keyword>
<name>A0ABP1FZK4_9CHLO</name>
<reference evidence="2 3" key="1">
    <citation type="submission" date="2024-06" db="EMBL/GenBank/DDBJ databases">
        <authorList>
            <person name="Kraege A."/>
            <person name="Thomma B."/>
        </authorList>
    </citation>
    <scope>NUCLEOTIDE SEQUENCE [LARGE SCALE GENOMIC DNA]</scope>
</reference>
<organism evidence="2 3">
    <name type="scientific">Coccomyxa viridis</name>
    <dbReference type="NCBI Taxonomy" id="1274662"/>
    <lineage>
        <taxon>Eukaryota</taxon>
        <taxon>Viridiplantae</taxon>
        <taxon>Chlorophyta</taxon>
        <taxon>core chlorophytes</taxon>
        <taxon>Trebouxiophyceae</taxon>
        <taxon>Trebouxiophyceae incertae sedis</taxon>
        <taxon>Coccomyxaceae</taxon>
        <taxon>Coccomyxa</taxon>
    </lineage>
</organism>
<gene>
    <name evidence="2" type="primary">g8126</name>
    <name evidence="2" type="ORF">VP750_LOCUS6982</name>
</gene>
<dbReference type="EMBL" id="CAXHTA020000012">
    <property type="protein sequence ID" value="CAL5225323.1"/>
    <property type="molecule type" value="Genomic_DNA"/>
</dbReference>
<comment type="caution">
    <text evidence="2">The sequence shown here is derived from an EMBL/GenBank/DDBJ whole genome shotgun (WGS) entry which is preliminary data.</text>
</comment>
<sequence length="124" mass="14636">MTECVDRAGRREVRQQKRGTIVRRNLIHLFDAMSSVPPVPAFSDKAPAALPREEGERVTNEDRHKARIRELFRELQRQSIRVREQDYLLARYKALVEECLEKYAADKGDDVLPMLIRFRDNRRT</sequence>
<feature type="region of interest" description="Disordered" evidence="1">
    <location>
        <begin position="42"/>
        <end position="62"/>
    </location>
</feature>
<protein>
    <submittedName>
        <fullName evidence="2">G8126 protein</fullName>
    </submittedName>
</protein>
<evidence type="ECO:0000313" key="3">
    <source>
        <dbReference type="Proteomes" id="UP001497392"/>
    </source>
</evidence>
<feature type="compositionally biased region" description="Basic and acidic residues" evidence="1">
    <location>
        <begin position="51"/>
        <end position="62"/>
    </location>
</feature>
<evidence type="ECO:0000313" key="2">
    <source>
        <dbReference type="EMBL" id="CAL5225323.1"/>
    </source>
</evidence>
<accession>A0ABP1FZK4</accession>